<dbReference type="InterPro" id="IPR036864">
    <property type="entry name" value="Zn2-C6_fun-type_DNA-bd_sf"/>
</dbReference>
<feature type="compositionally biased region" description="Low complexity" evidence="2">
    <location>
        <begin position="235"/>
        <end position="248"/>
    </location>
</feature>
<evidence type="ECO:0000259" key="3">
    <source>
        <dbReference type="PROSITE" id="PS50048"/>
    </source>
</evidence>
<reference evidence="4" key="1">
    <citation type="submission" date="2023-01" db="EMBL/GenBank/DDBJ databases">
        <title>The chitinases involved in constricting ring structure development in the nematode-trapping fungus Drechslerella dactyloides.</title>
        <authorList>
            <person name="Wang R."/>
            <person name="Zhang L."/>
            <person name="Tang P."/>
            <person name="Li S."/>
            <person name="Liang L."/>
        </authorList>
    </citation>
    <scope>NUCLEOTIDE SEQUENCE</scope>
    <source>
        <strain evidence="4">YMF1.00031</strain>
    </source>
</reference>
<keyword evidence="5" id="KW-1185">Reference proteome</keyword>
<dbReference type="PROSITE" id="PS50048">
    <property type="entry name" value="ZN2_CY6_FUNGAL_2"/>
    <property type="match status" value="1"/>
</dbReference>
<sequence>MHRIPPIASPSDSSSSGIMNLQDILTESAPNQQQQQQPQPQPHSPTGVVPTPQQSPQAPKHVAFALLTDPEQTDFQGANLPNVKFYINAHDTTESIASTVKSFFGLFSDDPATSACYRVSFEDNKGTRMILSYDNIADQQTIYVRAIAEPILSLRGTSPGKGCRIGGAAMSRSRSNKRHASSTPTPDADSRKLVEPVASADISVENILEGSRRKRPKFESSELPLFPEMTNRFGPPSSSSASPSRPTPQLTPYSQPGHHSAYPHPQSAYLYSLATEPTPPPSATTTGRVGLPTPAPTIASCISDEDAAIQLMRLGEKPTNNGNSLPNHIRHQYSPDLDYNGQPTNGALLPSPVSHGYSQQTSPVRTGYVRVREYDEVEDDRDANYMASDDYPEEDEDVPLFTKRSHFAPSRQAPPPPVGKKKSPTKLKKSKKLANGLIPAPQLNAFPGYPADTSFNGLEAATSLANLANPDVTYMQPGIMMPPEPQENQKPRCQRCRKSKKGCDRQRPCQRCKDAGIPADQCISEDEAGTRRGRMNAAKAAAANGIVKPKVPKIKKRKIIEEI</sequence>
<dbReference type="Proteomes" id="UP001221413">
    <property type="component" value="Unassembled WGS sequence"/>
</dbReference>
<dbReference type="EMBL" id="JAQGDS010000005">
    <property type="protein sequence ID" value="KAJ6260487.1"/>
    <property type="molecule type" value="Genomic_DNA"/>
</dbReference>
<feature type="region of interest" description="Disordered" evidence="2">
    <location>
        <begin position="406"/>
        <end position="426"/>
    </location>
</feature>
<feature type="domain" description="Zn(2)-C6 fungal-type" evidence="3">
    <location>
        <begin position="492"/>
        <end position="524"/>
    </location>
</feature>
<dbReference type="CDD" id="cd00067">
    <property type="entry name" value="GAL4"/>
    <property type="match status" value="1"/>
</dbReference>
<dbReference type="GO" id="GO:0008270">
    <property type="term" value="F:zinc ion binding"/>
    <property type="evidence" value="ECO:0007669"/>
    <property type="project" value="InterPro"/>
</dbReference>
<comment type="caution">
    <text evidence="4">The sequence shown here is derived from an EMBL/GenBank/DDBJ whole genome shotgun (WGS) entry which is preliminary data.</text>
</comment>
<dbReference type="AlphaFoldDB" id="A0AAD6J1T6"/>
<feature type="compositionally biased region" description="Low complexity" evidence="2">
    <location>
        <begin position="1"/>
        <end position="18"/>
    </location>
</feature>
<gene>
    <name evidence="4" type="ORF">Dda_4713</name>
</gene>
<dbReference type="SUPFAM" id="SSF57701">
    <property type="entry name" value="Zn2/Cys6 DNA-binding domain"/>
    <property type="match status" value="1"/>
</dbReference>
<proteinExistence type="predicted"/>
<dbReference type="SMART" id="SM00066">
    <property type="entry name" value="GAL4"/>
    <property type="match status" value="1"/>
</dbReference>
<accession>A0AAD6J1T6</accession>
<dbReference type="GO" id="GO:0000981">
    <property type="term" value="F:DNA-binding transcription factor activity, RNA polymerase II-specific"/>
    <property type="evidence" value="ECO:0007669"/>
    <property type="project" value="InterPro"/>
</dbReference>
<protein>
    <recommendedName>
        <fullName evidence="3">Zn(2)-C6 fungal-type domain-containing protein</fullName>
    </recommendedName>
</protein>
<feature type="region of interest" description="Disordered" evidence="2">
    <location>
        <begin position="212"/>
        <end position="292"/>
    </location>
</feature>
<name>A0AAD6J1T6_DREDA</name>
<dbReference type="InterPro" id="IPR001138">
    <property type="entry name" value="Zn2Cys6_DnaBD"/>
</dbReference>
<keyword evidence="1" id="KW-0539">Nucleus</keyword>
<evidence type="ECO:0000256" key="1">
    <source>
        <dbReference type="ARBA" id="ARBA00023242"/>
    </source>
</evidence>
<feature type="region of interest" description="Disordered" evidence="2">
    <location>
        <begin position="165"/>
        <end position="196"/>
    </location>
</feature>
<feature type="region of interest" description="Disordered" evidence="2">
    <location>
        <begin position="1"/>
        <end position="58"/>
    </location>
</feature>
<organism evidence="4 5">
    <name type="scientific">Drechslerella dactyloides</name>
    <name type="common">Nematode-trapping fungus</name>
    <name type="synonym">Arthrobotrys dactyloides</name>
    <dbReference type="NCBI Taxonomy" id="74499"/>
    <lineage>
        <taxon>Eukaryota</taxon>
        <taxon>Fungi</taxon>
        <taxon>Dikarya</taxon>
        <taxon>Ascomycota</taxon>
        <taxon>Pezizomycotina</taxon>
        <taxon>Orbiliomycetes</taxon>
        <taxon>Orbiliales</taxon>
        <taxon>Orbiliaceae</taxon>
        <taxon>Drechslerella</taxon>
    </lineage>
</organism>
<evidence type="ECO:0000256" key="2">
    <source>
        <dbReference type="SAM" id="MobiDB-lite"/>
    </source>
</evidence>
<evidence type="ECO:0000313" key="5">
    <source>
        <dbReference type="Proteomes" id="UP001221413"/>
    </source>
</evidence>
<evidence type="ECO:0000313" key="4">
    <source>
        <dbReference type="EMBL" id="KAJ6260487.1"/>
    </source>
</evidence>